<dbReference type="EMBL" id="QURH01000180">
    <property type="protein sequence ID" value="RFU41871.1"/>
    <property type="molecule type" value="Genomic_DNA"/>
</dbReference>
<organism evidence="3 4">
    <name type="scientific">Actinomadura logoneensis</name>
    <dbReference type="NCBI Taxonomy" id="2293572"/>
    <lineage>
        <taxon>Bacteria</taxon>
        <taxon>Bacillati</taxon>
        <taxon>Actinomycetota</taxon>
        <taxon>Actinomycetes</taxon>
        <taxon>Streptosporangiales</taxon>
        <taxon>Thermomonosporaceae</taxon>
        <taxon>Actinomadura</taxon>
    </lineage>
</organism>
<dbReference type="SMART" id="SM00421">
    <property type="entry name" value="HTH_LUXR"/>
    <property type="match status" value="1"/>
</dbReference>
<name>A0A372JPB5_9ACTN</name>
<protein>
    <submittedName>
        <fullName evidence="3">LuxR family transcriptional regulator</fullName>
    </submittedName>
</protein>
<sequence>MSPLGEAQPWVPPTRAVRPPSSDRRASEYSPAPDHHILIEAVAAFARDELLILLPAGACDWTGIGPTIGSGASRRLRMVVGDVEQARGAMNHLPPACTSDVRINPELRSHLLLADREVAVLIGEGCALQVLEARSQIARLVAAFERCWGHGRTFDKTSNTADTLQREILGRLAAGLTDQAVAKELGVSPRTVQRHVRKAKEEFGVDSRFELGMRLAKANFRGRSWRGLWRSRDAELEGRA</sequence>
<dbReference type="GO" id="GO:0006355">
    <property type="term" value="P:regulation of DNA-templated transcription"/>
    <property type="evidence" value="ECO:0007669"/>
    <property type="project" value="InterPro"/>
</dbReference>
<gene>
    <name evidence="3" type="ORF">DZF91_09455</name>
</gene>
<dbReference type="AlphaFoldDB" id="A0A372JPB5"/>
<feature type="region of interest" description="Disordered" evidence="1">
    <location>
        <begin position="1"/>
        <end position="30"/>
    </location>
</feature>
<dbReference type="GO" id="GO:0003677">
    <property type="term" value="F:DNA binding"/>
    <property type="evidence" value="ECO:0007669"/>
    <property type="project" value="InterPro"/>
</dbReference>
<evidence type="ECO:0000259" key="2">
    <source>
        <dbReference type="PROSITE" id="PS50043"/>
    </source>
</evidence>
<dbReference type="Pfam" id="PF00196">
    <property type="entry name" value="GerE"/>
    <property type="match status" value="1"/>
</dbReference>
<dbReference type="PROSITE" id="PS50043">
    <property type="entry name" value="HTH_LUXR_2"/>
    <property type="match status" value="1"/>
</dbReference>
<evidence type="ECO:0000313" key="3">
    <source>
        <dbReference type="EMBL" id="RFU41871.1"/>
    </source>
</evidence>
<proteinExistence type="predicted"/>
<reference evidence="3 4" key="1">
    <citation type="submission" date="2018-08" db="EMBL/GenBank/DDBJ databases">
        <title>Actinomadura jelena sp. nov., a novel Actinomycete isolated from soil in Chad.</title>
        <authorList>
            <person name="Shi L."/>
        </authorList>
    </citation>
    <scope>NUCLEOTIDE SEQUENCE [LARGE SCALE GENOMIC DNA]</scope>
    <source>
        <strain evidence="3 4">NEAU-G17</strain>
    </source>
</reference>
<accession>A0A372JPB5</accession>
<dbReference type="Gene3D" id="1.10.10.10">
    <property type="entry name" value="Winged helix-like DNA-binding domain superfamily/Winged helix DNA-binding domain"/>
    <property type="match status" value="1"/>
</dbReference>
<evidence type="ECO:0000256" key="1">
    <source>
        <dbReference type="SAM" id="MobiDB-lite"/>
    </source>
</evidence>
<dbReference type="Proteomes" id="UP000261811">
    <property type="component" value="Unassembled WGS sequence"/>
</dbReference>
<dbReference type="OrthoDB" id="3369460at2"/>
<feature type="domain" description="HTH luxR-type" evidence="2">
    <location>
        <begin position="157"/>
        <end position="219"/>
    </location>
</feature>
<dbReference type="InterPro" id="IPR016032">
    <property type="entry name" value="Sig_transdc_resp-reg_C-effctor"/>
</dbReference>
<dbReference type="CDD" id="cd06170">
    <property type="entry name" value="LuxR_C_like"/>
    <property type="match status" value="1"/>
</dbReference>
<comment type="caution">
    <text evidence="3">The sequence shown here is derived from an EMBL/GenBank/DDBJ whole genome shotgun (WGS) entry which is preliminary data.</text>
</comment>
<dbReference type="RefSeq" id="WP_117357096.1">
    <property type="nucleotide sequence ID" value="NZ_QURH01000180.1"/>
</dbReference>
<dbReference type="InterPro" id="IPR000792">
    <property type="entry name" value="Tscrpt_reg_LuxR_C"/>
</dbReference>
<dbReference type="SUPFAM" id="SSF46894">
    <property type="entry name" value="C-terminal effector domain of the bipartite response regulators"/>
    <property type="match status" value="1"/>
</dbReference>
<keyword evidence="4" id="KW-1185">Reference proteome</keyword>
<dbReference type="InterPro" id="IPR036388">
    <property type="entry name" value="WH-like_DNA-bd_sf"/>
</dbReference>
<feature type="compositionally biased region" description="Basic and acidic residues" evidence="1">
    <location>
        <begin position="21"/>
        <end position="30"/>
    </location>
</feature>
<evidence type="ECO:0000313" key="4">
    <source>
        <dbReference type="Proteomes" id="UP000261811"/>
    </source>
</evidence>